<dbReference type="EMBL" id="BQNB010013978">
    <property type="protein sequence ID" value="GJT22565.1"/>
    <property type="molecule type" value="Genomic_DNA"/>
</dbReference>
<comment type="similarity">
    <text evidence="1">Belongs to the peptidase C85 family.</text>
</comment>
<dbReference type="PANTHER" id="PTHR12419:SF53">
    <property type="entry name" value="UBIQUITIN THIOESTERASE OTU"/>
    <property type="match status" value="1"/>
</dbReference>
<proteinExistence type="inferred from homology"/>
<protein>
    <submittedName>
        <fullName evidence="3">OTU domain-containing protein-like protein isoform X1</fullName>
    </submittedName>
</protein>
<organism evidence="3 4">
    <name type="scientific">Tanacetum coccineum</name>
    <dbReference type="NCBI Taxonomy" id="301880"/>
    <lineage>
        <taxon>Eukaryota</taxon>
        <taxon>Viridiplantae</taxon>
        <taxon>Streptophyta</taxon>
        <taxon>Embryophyta</taxon>
        <taxon>Tracheophyta</taxon>
        <taxon>Spermatophyta</taxon>
        <taxon>Magnoliopsida</taxon>
        <taxon>eudicotyledons</taxon>
        <taxon>Gunneridae</taxon>
        <taxon>Pentapetalae</taxon>
        <taxon>asterids</taxon>
        <taxon>campanulids</taxon>
        <taxon>Asterales</taxon>
        <taxon>Asteraceae</taxon>
        <taxon>Asteroideae</taxon>
        <taxon>Anthemideae</taxon>
        <taxon>Anthemidinae</taxon>
        <taxon>Tanacetum</taxon>
    </lineage>
</organism>
<gene>
    <name evidence="3" type="ORF">Tco_0892502</name>
</gene>
<dbReference type="InterPro" id="IPR003323">
    <property type="entry name" value="OTU_dom"/>
</dbReference>
<dbReference type="Gene3D" id="3.90.70.80">
    <property type="match status" value="2"/>
</dbReference>
<evidence type="ECO:0000313" key="4">
    <source>
        <dbReference type="Proteomes" id="UP001151760"/>
    </source>
</evidence>
<sequence length="235" mass="27471">MRATDLRFTKTTIARIENARERLTVGQLALRAPFRQNTVVNELIKRRSETEWFIEGDFKAYVSHMKQSHLWGVEPELVILSRALKYAIENYSLSCLLNNYSIQHIFTYLDQFGKVVNELINRQSESEWFIEGDFKAYVSHMKQSHLWGVEPELVILSHVLKYIATTTFYSEFIRLGYQASSDLKALKWNYEKKVNALRDLAARETLEQVMAEAFSIFIPTDPVARETLEHPFKDI</sequence>
<dbReference type="Proteomes" id="UP001151760">
    <property type="component" value="Unassembled WGS sequence"/>
</dbReference>
<feature type="domain" description="OTU" evidence="2">
    <location>
        <begin position="37"/>
        <end position="90"/>
    </location>
</feature>
<comment type="caution">
    <text evidence="3">The sequence shown here is derived from an EMBL/GenBank/DDBJ whole genome shotgun (WGS) entry which is preliminary data.</text>
</comment>
<evidence type="ECO:0000313" key="3">
    <source>
        <dbReference type="EMBL" id="GJT22565.1"/>
    </source>
</evidence>
<reference evidence="3" key="2">
    <citation type="submission" date="2022-01" db="EMBL/GenBank/DDBJ databases">
        <authorList>
            <person name="Yamashiro T."/>
            <person name="Shiraishi A."/>
            <person name="Satake H."/>
            <person name="Nakayama K."/>
        </authorList>
    </citation>
    <scope>NUCLEOTIDE SEQUENCE</scope>
</reference>
<accession>A0ABQ5C6E3</accession>
<evidence type="ECO:0000259" key="2">
    <source>
        <dbReference type="Pfam" id="PF02338"/>
    </source>
</evidence>
<dbReference type="PANTHER" id="PTHR12419">
    <property type="entry name" value="OTU DOMAIN CONTAINING PROTEIN"/>
    <property type="match status" value="1"/>
</dbReference>
<reference evidence="3" key="1">
    <citation type="journal article" date="2022" name="Int. J. Mol. Sci.">
        <title>Draft Genome of Tanacetum Coccineum: Genomic Comparison of Closely Related Tanacetum-Family Plants.</title>
        <authorList>
            <person name="Yamashiro T."/>
            <person name="Shiraishi A."/>
            <person name="Nakayama K."/>
            <person name="Satake H."/>
        </authorList>
    </citation>
    <scope>NUCLEOTIDE SEQUENCE</scope>
</reference>
<dbReference type="InterPro" id="IPR050704">
    <property type="entry name" value="Peptidase_C85-like"/>
</dbReference>
<keyword evidence="4" id="KW-1185">Reference proteome</keyword>
<name>A0ABQ5C6E3_9ASTR</name>
<feature type="domain" description="OTU" evidence="2">
    <location>
        <begin position="114"/>
        <end position="164"/>
    </location>
</feature>
<dbReference type="Pfam" id="PF02338">
    <property type="entry name" value="OTU"/>
    <property type="match status" value="2"/>
</dbReference>
<evidence type="ECO:0000256" key="1">
    <source>
        <dbReference type="ARBA" id="ARBA00010407"/>
    </source>
</evidence>